<sequence>MRARRYIDFNPRSRVGSDYSLILFSGIVFGFQSTLPRRERHYSAIQRGSAP</sequence>
<organism evidence="1">
    <name type="scientific">Candidatus Desulfosporosinus infrequens</name>
    <dbReference type="NCBI Taxonomy" id="2043169"/>
    <lineage>
        <taxon>Bacteria</taxon>
        <taxon>Bacillati</taxon>
        <taxon>Bacillota</taxon>
        <taxon>Clostridia</taxon>
        <taxon>Eubacteriales</taxon>
        <taxon>Desulfitobacteriaceae</taxon>
        <taxon>Desulfosporosinus</taxon>
    </lineage>
</organism>
<proteinExistence type="predicted"/>
<dbReference type="AlphaFoldDB" id="A0A2U3KMJ8"/>
<dbReference type="AntiFam" id="ANF00008">
    <property type="entry name" value="Translation of CRISPR region"/>
</dbReference>
<accession>A0A2U3KMJ8</accession>
<reference evidence="1" key="1">
    <citation type="submission" date="2018-02" db="EMBL/GenBank/DDBJ databases">
        <authorList>
            <person name="Cohen D.B."/>
            <person name="Kent A.D."/>
        </authorList>
    </citation>
    <scope>NUCLEOTIDE SEQUENCE [LARGE SCALE GENOMIC DNA]</scope>
    <source>
        <strain evidence="1">Peat soil MAG SbF1</strain>
    </source>
</reference>
<name>A0A2U3KMJ8_9FIRM</name>
<evidence type="ECO:0000313" key="1">
    <source>
        <dbReference type="EMBL" id="SPF40878.1"/>
    </source>
</evidence>
<protein>
    <submittedName>
        <fullName evidence="1">Uncharacterized protein</fullName>
    </submittedName>
</protein>
<gene>
    <name evidence="1" type="ORF">SBF1_2370008</name>
</gene>
<dbReference type="EMBL" id="OMOF01000154">
    <property type="protein sequence ID" value="SPF40878.1"/>
    <property type="molecule type" value="Genomic_DNA"/>
</dbReference>
<dbReference type="Proteomes" id="UP000238916">
    <property type="component" value="Unassembled WGS sequence"/>
</dbReference>